<dbReference type="Proteomes" id="UP001372338">
    <property type="component" value="Unassembled WGS sequence"/>
</dbReference>
<name>A0AAN9FAT2_CROPI</name>
<evidence type="ECO:0000313" key="1">
    <source>
        <dbReference type="EMBL" id="KAK7273062.1"/>
    </source>
</evidence>
<dbReference type="EMBL" id="JAYWIO010000003">
    <property type="protein sequence ID" value="KAK7273062.1"/>
    <property type="molecule type" value="Genomic_DNA"/>
</dbReference>
<proteinExistence type="predicted"/>
<evidence type="ECO:0000313" key="2">
    <source>
        <dbReference type="Proteomes" id="UP001372338"/>
    </source>
</evidence>
<gene>
    <name evidence="1" type="ORF">RIF29_14108</name>
</gene>
<sequence>MKNLGTSGYVVGTVSTNWAARVGFAATGDHRFAEKSTGDHRLVADLNFAEGRDHRPSLSPHPLASSSLSSAVATRAIAFAHNCRSPTVLVRQFAHNRRKPHSHHLIVSVKKKWLTENIPDFYEYHNHLL</sequence>
<keyword evidence="2" id="KW-1185">Reference proteome</keyword>
<accession>A0AAN9FAT2</accession>
<reference evidence="1 2" key="1">
    <citation type="submission" date="2024-01" db="EMBL/GenBank/DDBJ databases">
        <title>The genomes of 5 underutilized Papilionoideae crops provide insights into root nodulation and disease resistanc.</title>
        <authorList>
            <person name="Yuan L."/>
        </authorList>
    </citation>
    <scope>NUCLEOTIDE SEQUENCE [LARGE SCALE GENOMIC DNA]</scope>
    <source>
        <strain evidence="1">ZHUSHIDOU_FW_LH</strain>
        <tissue evidence="1">Leaf</tissue>
    </source>
</reference>
<comment type="caution">
    <text evidence="1">The sequence shown here is derived from an EMBL/GenBank/DDBJ whole genome shotgun (WGS) entry which is preliminary data.</text>
</comment>
<organism evidence="1 2">
    <name type="scientific">Crotalaria pallida</name>
    <name type="common">Smooth rattlebox</name>
    <name type="synonym">Crotalaria striata</name>
    <dbReference type="NCBI Taxonomy" id="3830"/>
    <lineage>
        <taxon>Eukaryota</taxon>
        <taxon>Viridiplantae</taxon>
        <taxon>Streptophyta</taxon>
        <taxon>Embryophyta</taxon>
        <taxon>Tracheophyta</taxon>
        <taxon>Spermatophyta</taxon>
        <taxon>Magnoliopsida</taxon>
        <taxon>eudicotyledons</taxon>
        <taxon>Gunneridae</taxon>
        <taxon>Pentapetalae</taxon>
        <taxon>rosids</taxon>
        <taxon>fabids</taxon>
        <taxon>Fabales</taxon>
        <taxon>Fabaceae</taxon>
        <taxon>Papilionoideae</taxon>
        <taxon>50 kb inversion clade</taxon>
        <taxon>genistoids sensu lato</taxon>
        <taxon>core genistoids</taxon>
        <taxon>Crotalarieae</taxon>
        <taxon>Crotalaria</taxon>
    </lineage>
</organism>
<dbReference type="AlphaFoldDB" id="A0AAN9FAT2"/>
<protein>
    <submittedName>
        <fullName evidence="1">Uncharacterized protein</fullName>
    </submittedName>
</protein>